<dbReference type="InterPro" id="IPR005182">
    <property type="entry name" value="YdbS-like_PH"/>
</dbReference>
<organism evidence="3 4">
    <name type="scientific">Pyrinomonas methylaliphatogenes</name>
    <dbReference type="NCBI Taxonomy" id="454194"/>
    <lineage>
        <taxon>Bacteria</taxon>
        <taxon>Pseudomonadati</taxon>
        <taxon>Acidobacteriota</taxon>
        <taxon>Blastocatellia</taxon>
        <taxon>Blastocatellales</taxon>
        <taxon>Pyrinomonadaceae</taxon>
        <taxon>Pyrinomonas</taxon>
    </lineage>
</organism>
<keyword evidence="1" id="KW-1133">Transmembrane helix</keyword>
<evidence type="ECO:0000259" key="2">
    <source>
        <dbReference type="Pfam" id="PF03703"/>
    </source>
</evidence>
<keyword evidence="1" id="KW-0812">Transmembrane</keyword>
<dbReference type="PANTHER" id="PTHR37938">
    <property type="entry name" value="BLL0215 PROTEIN"/>
    <property type="match status" value="1"/>
</dbReference>
<evidence type="ECO:0000256" key="1">
    <source>
        <dbReference type="SAM" id="Phobius"/>
    </source>
</evidence>
<feature type="domain" description="YdbS-like PH" evidence="2">
    <location>
        <begin position="107"/>
        <end position="181"/>
    </location>
</feature>
<feature type="transmembrane region" description="Helical" evidence="1">
    <location>
        <begin position="56"/>
        <end position="81"/>
    </location>
</feature>
<name>A0A0B6X1G4_9BACT</name>
<keyword evidence="4" id="KW-1185">Reference proteome</keyword>
<dbReference type="STRING" id="454194.PYK22_02881"/>
<reference evidence="3 4" key="1">
    <citation type="submission" date="2013-12" db="EMBL/GenBank/DDBJ databases">
        <authorList>
            <person name="Stott M."/>
        </authorList>
    </citation>
    <scope>NUCLEOTIDE SEQUENCE [LARGE SCALE GENOMIC DNA]</scope>
    <source>
        <strain evidence="3 4">K22</strain>
    </source>
</reference>
<accession>A0A0B6X1G4</accession>
<evidence type="ECO:0000313" key="4">
    <source>
        <dbReference type="Proteomes" id="UP000031518"/>
    </source>
</evidence>
<protein>
    <submittedName>
        <fullName evidence="3">Predicted membrane protein</fullName>
    </submittedName>
</protein>
<dbReference type="AlphaFoldDB" id="A0A0B6X1G4"/>
<keyword evidence="1" id="KW-0472">Membrane</keyword>
<evidence type="ECO:0000313" key="3">
    <source>
        <dbReference type="EMBL" id="CDM66842.1"/>
    </source>
</evidence>
<reference evidence="3 4" key="2">
    <citation type="submission" date="2015-01" db="EMBL/GenBank/DDBJ databases">
        <title>Complete genome sequence of Pyrinomonas methylaliphatogenes type strain K22T.</title>
        <authorList>
            <person name="Lee K.C.Y."/>
            <person name="Power J.F."/>
            <person name="Dunfield P.F."/>
            <person name="Morgan X.C."/>
            <person name="Huttenhower C."/>
            <person name="Stott M.B."/>
        </authorList>
    </citation>
    <scope>NUCLEOTIDE SEQUENCE [LARGE SCALE GENOMIC DNA]</scope>
    <source>
        <strain evidence="3 4">K22</strain>
    </source>
</reference>
<dbReference type="PANTHER" id="PTHR37938:SF1">
    <property type="entry name" value="BLL0215 PROTEIN"/>
    <property type="match status" value="1"/>
</dbReference>
<dbReference type="Pfam" id="PF03703">
    <property type="entry name" value="bPH_2"/>
    <property type="match status" value="1"/>
</dbReference>
<proteinExistence type="predicted"/>
<gene>
    <name evidence="3" type="ORF">PYK22_02881</name>
</gene>
<dbReference type="OrthoDB" id="4350422at2"/>
<dbReference type="Proteomes" id="UP000031518">
    <property type="component" value="Unassembled WGS sequence"/>
</dbReference>
<dbReference type="EMBL" id="CBXV010000008">
    <property type="protein sequence ID" value="CDM66842.1"/>
    <property type="molecule type" value="Genomic_DNA"/>
</dbReference>
<dbReference type="RefSeq" id="WP_041978332.1">
    <property type="nucleotide sequence ID" value="NZ_CBXV010000008.1"/>
</dbReference>
<sequence length="191" mass="21198">MQRRTVYCESCGSAIFNEARFCGHCGAAIGANPPVRSASRELAASESKIIFITHPAALPIGIGYIFSGLLALAITAAFAYIGLPFKAALLTSVLVMLPVVLRHLRRNMTIYKLTDSAIEVNEGLFIRRRRVIPLRSISQVTISQSIGEWLLGIGDVIVENAEDRSRAIALRKISRPRDLAEMILREQRHWR</sequence>
<feature type="transmembrane region" description="Helical" evidence="1">
    <location>
        <begin position="87"/>
        <end position="104"/>
    </location>
</feature>